<name>A0AAN9JPG4_CLITE</name>
<keyword evidence="2" id="KW-0732">Signal</keyword>
<proteinExistence type="predicted"/>
<organism evidence="3 4">
    <name type="scientific">Clitoria ternatea</name>
    <name type="common">Butterfly pea</name>
    <dbReference type="NCBI Taxonomy" id="43366"/>
    <lineage>
        <taxon>Eukaryota</taxon>
        <taxon>Viridiplantae</taxon>
        <taxon>Streptophyta</taxon>
        <taxon>Embryophyta</taxon>
        <taxon>Tracheophyta</taxon>
        <taxon>Spermatophyta</taxon>
        <taxon>Magnoliopsida</taxon>
        <taxon>eudicotyledons</taxon>
        <taxon>Gunneridae</taxon>
        <taxon>Pentapetalae</taxon>
        <taxon>rosids</taxon>
        <taxon>fabids</taxon>
        <taxon>Fabales</taxon>
        <taxon>Fabaceae</taxon>
        <taxon>Papilionoideae</taxon>
        <taxon>50 kb inversion clade</taxon>
        <taxon>NPAAA clade</taxon>
        <taxon>indigoferoid/millettioid clade</taxon>
        <taxon>Phaseoleae</taxon>
        <taxon>Clitoria</taxon>
    </lineage>
</organism>
<comment type="caution">
    <text evidence="3">The sequence shown here is derived from an EMBL/GenBank/DDBJ whole genome shotgun (WGS) entry which is preliminary data.</text>
</comment>
<evidence type="ECO:0000256" key="1">
    <source>
        <dbReference type="SAM" id="MobiDB-lite"/>
    </source>
</evidence>
<reference evidence="3 4" key="1">
    <citation type="submission" date="2024-01" db="EMBL/GenBank/DDBJ databases">
        <title>The genomes of 5 underutilized Papilionoideae crops provide insights into root nodulation and disease resistance.</title>
        <authorList>
            <person name="Yuan L."/>
        </authorList>
    </citation>
    <scope>NUCLEOTIDE SEQUENCE [LARGE SCALE GENOMIC DNA]</scope>
    <source>
        <strain evidence="3">LY-2023</strain>
        <tissue evidence="3">Leaf</tissue>
    </source>
</reference>
<accession>A0AAN9JPG4</accession>
<evidence type="ECO:0000256" key="2">
    <source>
        <dbReference type="SAM" id="SignalP"/>
    </source>
</evidence>
<dbReference type="PROSITE" id="PS51257">
    <property type="entry name" value="PROKAR_LIPOPROTEIN"/>
    <property type="match status" value="1"/>
</dbReference>
<dbReference type="Proteomes" id="UP001359559">
    <property type="component" value="Unassembled WGS sequence"/>
</dbReference>
<feature type="chain" id="PRO_5042933245" evidence="2">
    <location>
        <begin position="27"/>
        <end position="101"/>
    </location>
</feature>
<feature type="compositionally biased region" description="Low complexity" evidence="1">
    <location>
        <begin position="33"/>
        <end position="48"/>
    </location>
</feature>
<feature type="signal peptide" evidence="2">
    <location>
        <begin position="1"/>
        <end position="26"/>
    </location>
</feature>
<feature type="region of interest" description="Disordered" evidence="1">
    <location>
        <begin position="32"/>
        <end position="81"/>
    </location>
</feature>
<evidence type="ECO:0000313" key="4">
    <source>
        <dbReference type="Proteomes" id="UP001359559"/>
    </source>
</evidence>
<sequence length="101" mass="11065">MTKVFESALKVALVCIMVVLVSCVQAEEIDGASHLSSQSDLSSPIDKSFGSFSSGPYRGPPRYESSPPPLPPPPHRFRSFYSGPYHGPPLYEIPPPPHHFE</sequence>
<feature type="compositionally biased region" description="Low complexity" evidence="1">
    <location>
        <begin position="56"/>
        <end position="65"/>
    </location>
</feature>
<dbReference type="AlphaFoldDB" id="A0AAN9JPG4"/>
<protein>
    <submittedName>
        <fullName evidence="3">Uncharacterized protein</fullName>
    </submittedName>
</protein>
<dbReference type="EMBL" id="JAYKXN010000003">
    <property type="protein sequence ID" value="KAK7303030.1"/>
    <property type="molecule type" value="Genomic_DNA"/>
</dbReference>
<keyword evidence="4" id="KW-1185">Reference proteome</keyword>
<gene>
    <name evidence="3" type="ORF">RJT34_13929</name>
</gene>
<evidence type="ECO:0000313" key="3">
    <source>
        <dbReference type="EMBL" id="KAK7303030.1"/>
    </source>
</evidence>